<proteinExistence type="predicted"/>
<keyword evidence="2" id="KW-1185">Reference proteome</keyword>
<dbReference type="Proteomes" id="UP000031004">
    <property type="component" value="Unassembled WGS sequence"/>
</dbReference>
<protein>
    <submittedName>
        <fullName evidence="1">Uncharacterized protein</fullName>
    </submittedName>
</protein>
<evidence type="ECO:0000313" key="1">
    <source>
        <dbReference type="EMBL" id="KHO19676.1"/>
    </source>
</evidence>
<dbReference type="EMBL" id="JTLZ01000012">
    <property type="protein sequence ID" value="KHO19676.1"/>
    <property type="molecule type" value="Genomic_DNA"/>
</dbReference>
<accession>A0ABR4YN53</accession>
<reference evidence="1 2" key="1">
    <citation type="submission" date="2014-11" db="EMBL/GenBank/DDBJ databases">
        <title>Mycobacterium setense Manresensis Genome.</title>
        <authorList>
            <person name="Rech G."/>
            <person name="Sumoy L."/>
        </authorList>
    </citation>
    <scope>NUCLEOTIDE SEQUENCE [LARGE SCALE GENOMIC DNA]</scope>
    <source>
        <strain evidence="1 2">Manresensis</strain>
    </source>
</reference>
<name>A0ABR4YN53_9MYCO</name>
<comment type="caution">
    <text evidence="1">The sequence shown here is derived from an EMBL/GenBank/DDBJ whole genome shotgun (WGS) entry which is preliminary data.</text>
</comment>
<organism evidence="1 2">
    <name type="scientific">Mycolicibacterium setense</name>
    <dbReference type="NCBI Taxonomy" id="431269"/>
    <lineage>
        <taxon>Bacteria</taxon>
        <taxon>Bacillati</taxon>
        <taxon>Actinomycetota</taxon>
        <taxon>Actinomycetes</taxon>
        <taxon>Mycobacteriales</taxon>
        <taxon>Mycobacteriaceae</taxon>
        <taxon>Mycolicibacterium</taxon>
    </lineage>
</organism>
<sequence>MPPRIEEPGSPQYTTRWEIPMKIDEQSLPVELAQVDKCFSVRSRPRMALSGAVEADQGEGSS</sequence>
<gene>
    <name evidence="1" type="ORF">QQ44_23640</name>
</gene>
<evidence type="ECO:0000313" key="2">
    <source>
        <dbReference type="Proteomes" id="UP000031004"/>
    </source>
</evidence>